<accession>A0AA39KCD9</accession>
<reference evidence="3" key="1">
    <citation type="submission" date="2023-06" db="EMBL/GenBank/DDBJ databases">
        <authorList>
            <consortium name="Lawrence Berkeley National Laboratory"/>
            <person name="Ahrendt S."/>
            <person name="Sahu N."/>
            <person name="Indic B."/>
            <person name="Wong-Bajracharya J."/>
            <person name="Merenyi Z."/>
            <person name="Ke H.-M."/>
            <person name="Monk M."/>
            <person name="Kocsube S."/>
            <person name="Drula E."/>
            <person name="Lipzen A."/>
            <person name="Balint B."/>
            <person name="Henrissat B."/>
            <person name="Andreopoulos B."/>
            <person name="Martin F.M."/>
            <person name="Harder C.B."/>
            <person name="Rigling D."/>
            <person name="Ford K.L."/>
            <person name="Foster G.D."/>
            <person name="Pangilinan J."/>
            <person name="Papanicolaou A."/>
            <person name="Barry K."/>
            <person name="LaButti K."/>
            <person name="Viragh M."/>
            <person name="Koriabine M."/>
            <person name="Yan M."/>
            <person name="Riley R."/>
            <person name="Champramary S."/>
            <person name="Plett K.L."/>
            <person name="Tsai I.J."/>
            <person name="Slot J."/>
            <person name="Sipos G."/>
            <person name="Plett J."/>
            <person name="Nagy L.G."/>
            <person name="Grigoriev I.V."/>
        </authorList>
    </citation>
    <scope>NUCLEOTIDE SEQUENCE</scope>
    <source>
        <strain evidence="3">CCBAS 213</strain>
    </source>
</reference>
<name>A0AA39KCD9_ARMTA</name>
<proteinExistence type="predicted"/>
<evidence type="ECO:0000256" key="1">
    <source>
        <dbReference type="SAM" id="MobiDB-lite"/>
    </source>
</evidence>
<keyword evidence="2" id="KW-0472">Membrane</keyword>
<dbReference type="AlphaFoldDB" id="A0AA39KCD9"/>
<dbReference type="RefSeq" id="XP_060329586.1">
    <property type="nucleotide sequence ID" value="XM_060482435.1"/>
</dbReference>
<keyword evidence="2" id="KW-1133">Transmembrane helix</keyword>
<keyword evidence="4" id="KW-1185">Reference proteome</keyword>
<protein>
    <recommendedName>
        <fullName evidence="5">Transmembrane protein</fullName>
    </recommendedName>
</protein>
<gene>
    <name evidence="3" type="ORF">EV420DRAFT_516295</name>
</gene>
<feature type="region of interest" description="Disordered" evidence="1">
    <location>
        <begin position="121"/>
        <end position="150"/>
    </location>
</feature>
<evidence type="ECO:0000313" key="4">
    <source>
        <dbReference type="Proteomes" id="UP001175211"/>
    </source>
</evidence>
<feature type="transmembrane region" description="Helical" evidence="2">
    <location>
        <begin position="72"/>
        <end position="91"/>
    </location>
</feature>
<sequence length="173" mass="19833">MGQLSAAYPTPTPSFSPPSWTCTIPRGHCLSHRQATILPLRLLTYAVVRLLAAPIDGHTPLKAHVQATPTKCLRIILALVTVLAFLVWHLGSDYTNTRRTDFQDKMHHRDDAERARRIRDEDMQRNLVHQQEDEERRRAHEVEDDRRSGVRKREERIIHAGLVAVAHREEAAC</sequence>
<dbReference type="GeneID" id="85365983"/>
<keyword evidence="2" id="KW-0812">Transmembrane</keyword>
<dbReference type="EMBL" id="JAUEPS010000022">
    <property type="protein sequence ID" value="KAK0457271.1"/>
    <property type="molecule type" value="Genomic_DNA"/>
</dbReference>
<evidence type="ECO:0008006" key="5">
    <source>
        <dbReference type="Google" id="ProtNLM"/>
    </source>
</evidence>
<dbReference type="Proteomes" id="UP001175211">
    <property type="component" value="Unassembled WGS sequence"/>
</dbReference>
<evidence type="ECO:0000256" key="2">
    <source>
        <dbReference type="SAM" id="Phobius"/>
    </source>
</evidence>
<comment type="caution">
    <text evidence="3">The sequence shown here is derived from an EMBL/GenBank/DDBJ whole genome shotgun (WGS) entry which is preliminary data.</text>
</comment>
<organism evidence="3 4">
    <name type="scientific">Armillaria tabescens</name>
    <name type="common">Ringless honey mushroom</name>
    <name type="synonym">Agaricus tabescens</name>
    <dbReference type="NCBI Taxonomy" id="1929756"/>
    <lineage>
        <taxon>Eukaryota</taxon>
        <taxon>Fungi</taxon>
        <taxon>Dikarya</taxon>
        <taxon>Basidiomycota</taxon>
        <taxon>Agaricomycotina</taxon>
        <taxon>Agaricomycetes</taxon>
        <taxon>Agaricomycetidae</taxon>
        <taxon>Agaricales</taxon>
        <taxon>Marasmiineae</taxon>
        <taxon>Physalacriaceae</taxon>
        <taxon>Desarmillaria</taxon>
    </lineage>
</organism>
<evidence type="ECO:0000313" key="3">
    <source>
        <dbReference type="EMBL" id="KAK0457271.1"/>
    </source>
</evidence>